<dbReference type="CDD" id="cd00183">
    <property type="entry name" value="TFIIS_I"/>
    <property type="match status" value="1"/>
</dbReference>
<feature type="compositionally biased region" description="Low complexity" evidence="4">
    <location>
        <begin position="213"/>
        <end position="222"/>
    </location>
</feature>
<evidence type="ECO:0000256" key="1">
    <source>
        <dbReference type="ARBA" id="ARBA00004123"/>
    </source>
</evidence>
<protein>
    <recommendedName>
        <fullName evidence="5">TFIIS N-terminal domain-containing protein</fullName>
    </recommendedName>
</protein>
<dbReference type="InterPro" id="IPR035441">
    <property type="entry name" value="TFIIS/LEDGF_dom_sf"/>
</dbReference>
<dbReference type="InterPro" id="IPR003617">
    <property type="entry name" value="TFIIS/CRSP70_N_sub"/>
</dbReference>
<dbReference type="PANTHER" id="PTHR11477:SF4">
    <property type="entry name" value="TRANSCRIPTION ELONGATION FACTOR A PROTEIN 3"/>
    <property type="match status" value="1"/>
</dbReference>
<dbReference type="GO" id="GO:0005634">
    <property type="term" value="C:nucleus"/>
    <property type="evidence" value="ECO:0007669"/>
    <property type="project" value="UniProtKB-SubCell"/>
</dbReference>
<evidence type="ECO:0000313" key="7">
    <source>
        <dbReference type="Proteomes" id="UP000002279"/>
    </source>
</evidence>
<comment type="subcellular location">
    <subcellularLocation>
        <location evidence="1 3">Nucleus</location>
    </subcellularLocation>
</comment>
<keyword evidence="7" id="KW-1185">Reference proteome</keyword>
<organism evidence="6 7">
    <name type="scientific">Ornithorhynchus anatinus</name>
    <name type="common">Duckbill platypus</name>
    <dbReference type="NCBI Taxonomy" id="9258"/>
    <lineage>
        <taxon>Eukaryota</taxon>
        <taxon>Metazoa</taxon>
        <taxon>Chordata</taxon>
        <taxon>Craniata</taxon>
        <taxon>Vertebrata</taxon>
        <taxon>Euteleostomi</taxon>
        <taxon>Mammalia</taxon>
        <taxon>Monotremata</taxon>
        <taxon>Ornithorhynchidae</taxon>
        <taxon>Ornithorhynchus</taxon>
    </lineage>
</organism>
<sequence>MTSDSQARALSIEPRCVYVCVCVSLCTSVCVCVCVCVCKRGDKTSGSGGSPAPFASRCNAHGGRDGRTDPPVPAPPPAGRQTDSAPRTPAPDPPRTPESAEPPAMGRQEELLRIAKKLEKMVSGDSAEGALELLKELSSCTMTIQLLQTTRIGVAVNAVRKRCPDQQVVALAKVLIKNWKRLLDSSGTPHRDKEASGEKEKKAKGHAAPSGHRPGAAATAPAGDDRGRSGVTPRHRRESAGSTSPSTPPCSAPSSRRPPGDRDNGGKAKVEIPQSPSPPTSPTSPMPSPSLGSAGCLLAPCYLTGDSVRDKCVEMLAAVLKVDGERPQARAGKGWAGGHWLGGEKGWVVGGTGPVLSAPHPWSKMLMVGSVVQVTTRSSGSTVSSWHQRLKTISFGRALSCSPSLLFLCVLCVCF</sequence>
<dbReference type="PROSITE" id="PS51319">
    <property type="entry name" value="TFIIS_N"/>
    <property type="match status" value="1"/>
</dbReference>
<accession>A0A6I8NNR7</accession>
<keyword evidence="2 3" id="KW-0539">Nucleus</keyword>
<reference evidence="6" key="2">
    <citation type="submission" date="2025-09" db="UniProtKB">
        <authorList>
            <consortium name="Ensembl"/>
        </authorList>
    </citation>
    <scope>IDENTIFICATION</scope>
    <source>
        <strain evidence="6">Glennie</strain>
    </source>
</reference>
<dbReference type="SMART" id="SM00509">
    <property type="entry name" value="TFS2N"/>
    <property type="match status" value="1"/>
</dbReference>
<dbReference type="Bgee" id="ENSOANG00000039060">
    <property type="expression patterns" value="Expressed in testis and 7 other cell types or tissues"/>
</dbReference>
<dbReference type="Gene3D" id="1.20.930.10">
    <property type="entry name" value="Conserved domain common to transcription factors TFIIS, elongin A, CRSP70"/>
    <property type="match status" value="1"/>
</dbReference>
<feature type="domain" description="TFIIS N-terminal" evidence="5">
    <location>
        <begin position="109"/>
        <end position="186"/>
    </location>
</feature>
<reference evidence="6" key="1">
    <citation type="submission" date="2025-08" db="UniProtKB">
        <authorList>
            <consortium name="Ensembl"/>
        </authorList>
    </citation>
    <scope>IDENTIFICATION</scope>
    <source>
        <strain evidence="6">Glennie</strain>
    </source>
</reference>
<dbReference type="InterPro" id="IPR017923">
    <property type="entry name" value="TFIIS_N"/>
</dbReference>
<dbReference type="PANTHER" id="PTHR11477">
    <property type="entry name" value="TRANSCRIPTION FACTOR S-II ZINC FINGER DOMAIN-CONTAINING PROTEIN"/>
    <property type="match status" value="1"/>
</dbReference>
<evidence type="ECO:0000256" key="3">
    <source>
        <dbReference type="PROSITE-ProRule" id="PRU00649"/>
    </source>
</evidence>
<evidence type="ECO:0000313" key="6">
    <source>
        <dbReference type="Ensembl" id="ENSOANP00000042770.1"/>
    </source>
</evidence>
<proteinExistence type="predicted"/>
<feature type="region of interest" description="Disordered" evidence="4">
    <location>
        <begin position="184"/>
        <end position="290"/>
    </location>
</feature>
<dbReference type="InParanoid" id="A0A6I8NNR7"/>
<dbReference type="Pfam" id="PF08711">
    <property type="entry name" value="Med26"/>
    <property type="match status" value="1"/>
</dbReference>
<dbReference type="FunFam" id="1.20.930.10:FF:000002">
    <property type="entry name" value="Transcription elongation factor A (SII), 1"/>
    <property type="match status" value="1"/>
</dbReference>
<dbReference type="SUPFAM" id="SSF47676">
    <property type="entry name" value="Conserved domain common to transcription factors TFIIS, elongin A, CRSP70"/>
    <property type="match status" value="1"/>
</dbReference>
<feature type="compositionally biased region" description="Pro residues" evidence="4">
    <location>
        <begin position="275"/>
        <end position="288"/>
    </location>
</feature>
<dbReference type="GeneTree" id="ENSGT00940000157034"/>
<feature type="compositionally biased region" description="Basic and acidic residues" evidence="4">
    <location>
        <begin position="258"/>
        <end position="270"/>
    </location>
</feature>
<evidence type="ECO:0000256" key="2">
    <source>
        <dbReference type="ARBA" id="ARBA00023242"/>
    </source>
</evidence>
<evidence type="ECO:0000256" key="4">
    <source>
        <dbReference type="SAM" id="MobiDB-lite"/>
    </source>
</evidence>
<dbReference type="Ensembl" id="ENSOANT00000066842.1">
    <property type="protein sequence ID" value="ENSOANP00000042770.1"/>
    <property type="gene ID" value="ENSOANG00000039060.1"/>
</dbReference>
<dbReference type="AlphaFoldDB" id="A0A6I8NNR7"/>
<name>A0A6I8NNR7_ORNAN</name>
<dbReference type="Proteomes" id="UP000002279">
    <property type="component" value="Unplaced"/>
</dbReference>
<feature type="region of interest" description="Disordered" evidence="4">
    <location>
        <begin position="43"/>
        <end position="106"/>
    </location>
</feature>
<evidence type="ECO:0000259" key="5">
    <source>
        <dbReference type="PROSITE" id="PS51319"/>
    </source>
</evidence>
<feature type="compositionally biased region" description="Basic and acidic residues" evidence="4">
    <location>
        <begin position="189"/>
        <end position="201"/>
    </location>
</feature>